<accession>A0A0G4GLD8</accession>
<feature type="region of interest" description="Disordered" evidence="1">
    <location>
        <begin position="326"/>
        <end position="355"/>
    </location>
</feature>
<gene>
    <name evidence="2" type="ORF">Vbra_18206</name>
</gene>
<protein>
    <submittedName>
        <fullName evidence="2">Uncharacterized protein</fullName>
    </submittedName>
</protein>
<evidence type="ECO:0000313" key="2">
    <source>
        <dbReference type="EMBL" id="CEM30849.1"/>
    </source>
</evidence>
<feature type="compositionally biased region" description="Low complexity" evidence="1">
    <location>
        <begin position="333"/>
        <end position="345"/>
    </location>
</feature>
<feature type="compositionally biased region" description="Basic and acidic residues" evidence="1">
    <location>
        <begin position="436"/>
        <end position="445"/>
    </location>
</feature>
<feature type="region of interest" description="Disordered" evidence="1">
    <location>
        <begin position="416"/>
        <end position="450"/>
    </location>
</feature>
<dbReference type="AlphaFoldDB" id="A0A0G4GLD8"/>
<name>A0A0G4GLD8_VITBC</name>
<organism evidence="2 3">
    <name type="scientific">Vitrella brassicaformis (strain CCMP3155)</name>
    <dbReference type="NCBI Taxonomy" id="1169540"/>
    <lineage>
        <taxon>Eukaryota</taxon>
        <taxon>Sar</taxon>
        <taxon>Alveolata</taxon>
        <taxon>Colpodellida</taxon>
        <taxon>Vitrellaceae</taxon>
        <taxon>Vitrella</taxon>
    </lineage>
</organism>
<evidence type="ECO:0000256" key="1">
    <source>
        <dbReference type="SAM" id="MobiDB-lite"/>
    </source>
</evidence>
<dbReference type="Proteomes" id="UP000041254">
    <property type="component" value="Unassembled WGS sequence"/>
</dbReference>
<sequence length="760" mass="81887">MASIYRPLRPPALPALIPLPFTHGRHFASSTTRALDVLQIPQLDASPFLALVERLTADRHDSRQTWRVIAHRLDGLAASLSPSQAVRVCASIAAVRRDVLLEDTGEMANLMSKLRTSARSLSGSELAAAVSVLVYSRRFTKEMQAVFNPEVSARLTGLDLPALVDIGASYALLKAKAAKNLQLWDKTWQTENLPHRISRQIIQRMPDIAALAKDNKQLTSPSPSPSPSLAPSDALICRAIHAAAHLDQLDFATRNTLKKHLVDALPAMDMSELKLFPSAMHAIGSRDPELFNRLLSSVLTGLSVGQWSGRDLFSLNRRAALLQFDKQSEDDSAPSSGGSSSSLSSGEGGDTESGSHRLAHHLLSTCLSLPIPGLIAVVDGCALSSANHQKEQEGLVKDVSEAIAFKVTAQLPRLTNAASQGPQEAPASAASPEGQRVAREREREGASGGHKALMAKEFAQLMLSLSELRLPRQHKTVKVVGEHIDRVVGGGPHPTAERLGAFDMDDLTSLALAVANLTQLGYSAADADALHGRVKGLMEERAVEMMTDEQVRRLTNTIRRMEPNTAEAISGYCELLCYRLSVQDGPSASAPPPLEASSIAHILLKTLDVLRKHGLRREMQLLLLKATQSLADFLVQAEEQCSLASLGLSERVLAHMLMVCSILIEEVSYGDPLRGQAVGCLATIARRAGRAAVHVPLRYVTESFLDALPVDADEVRAYLLRVKRTSTPPPPPGPSPSATQDRRGQQVAMHTKATAAEALA</sequence>
<keyword evidence="3" id="KW-1185">Reference proteome</keyword>
<dbReference type="VEuPathDB" id="CryptoDB:Vbra_18206"/>
<dbReference type="InParanoid" id="A0A0G4GLD8"/>
<reference evidence="2 3" key="1">
    <citation type="submission" date="2014-11" db="EMBL/GenBank/DDBJ databases">
        <authorList>
            <person name="Zhu J."/>
            <person name="Qi W."/>
            <person name="Song R."/>
        </authorList>
    </citation>
    <scope>NUCLEOTIDE SEQUENCE [LARGE SCALE GENOMIC DNA]</scope>
</reference>
<feature type="region of interest" description="Disordered" evidence="1">
    <location>
        <begin position="723"/>
        <end position="760"/>
    </location>
</feature>
<evidence type="ECO:0000313" key="3">
    <source>
        <dbReference type="Proteomes" id="UP000041254"/>
    </source>
</evidence>
<feature type="compositionally biased region" description="Low complexity" evidence="1">
    <location>
        <begin position="417"/>
        <end position="435"/>
    </location>
</feature>
<proteinExistence type="predicted"/>
<dbReference type="EMBL" id="CDMY01000708">
    <property type="protein sequence ID" value="CEM30849.1"/>
    <property type="molecule type" value="Genomic_DNA"/>
</dbReference>